<evidence type="ECO:0000313" key="7">
    <source>
        <dbReference type="Proteomes" id="UP001432062"/>
    </source>
</evidence>
<dbReference type="InterPro" id="IPR001647">
    <property type="entry name" value="HTH_TetR"/>
</dbReference>
<dbReference type="Pfam" id="PF00440">
    <property type="entry name" value="TetR_N"/>
    <property type="match status" value="1"/>
</dbReference>
<dbReference type="RefSeq" id="WP_329409162.1">
    <property type="nucleotide sequence ID" value="NZ_CP109441.1"/>
</dbReference>
<dbReference type="InterPro" id="IPR050109">
    <property type="entry name" value="HTH-type_TetR-like_transc_reg"/>
</dbReference>
<evidence type="ECO:0000259" key="5">
    <source>
        <dbReference type="PROSITE" id="PS50977"/>
    </source>
</evidence>
<dbReference type="PANTHER" id="PTHR30055">
    <property type="entry name" value="HTH-TYPE TRANSCRIPTIONAL REGULATOR RUTR"/>
    <property type="match status" value="1"/>
</dbReference>
<feature type="domain" description="HTH tetR-type" evidence="5">
    <location>
        <begin position="60"/>
        <end position="120"/>
    </location>
</feature>
<dbReference type="SUPFAM" id="SSF48498">
    <property type="entry name" value="Tetracyclin repressor-like, C-terminal domain"/>
    <property type="match status" value="1"/>
</dbReference>
<keyword evidence="7" id="KW-1185">Reference proteome</keyword>
<dbReference type="Gene3D" id="1.10.357.10">
    <property type="entry name" value="Tetracycline Repressor, domain 2"/>
    <property type="match status" value="1"/>
</dbReference>
<accession>A0ABZ1YRF4</accession>
<dbReference type="EMBL" id="CP109441">
    <property type="protein sequence ID" value="WUV45688.1"/>
    <property type="molecule type" value="Genomic_DNA"/>
</dbReference>
<dbReference type="SUPFAM" id="SSF46689">
    <property type="entry name" value="Homeodomain-like"/>
    <property type="match status" value="1"/>
</dbReference>
<proteinExistence type="predicted"/>
<sequence length="260" mass="28755">MPDKAYVDQNGGAMPQLAITGGPGRLTRVSPHSSGERPVESILDLVRSAESAARPPLGRDSEAARVLQAARSVLQRSRFRSLKIRQVMITANTSASGFYRHFPSKSHLLLALLEDEIARGDRKLAELLAREDCAQARLRTWLTYHIRIIYQPSRAERARMFLDPTLLQDLPEQVDRLYEVAGQRLATVIGEGMADRVFRPGDPVADAAMIRNLVQGLIANGLTGRLHMSESEALRMVHGFVLNALHPVSLRDPAIVQPTD</sequence>
<reference evidence="6" key="1">
    <citation type="submission" date="2022-10" db="EMBL/GenBank/DDBJ databases">
        <title>The complete genomes of actinobacterial strains from the NBC collection.</title>
        <authorList>
            <person name="Joergensen T.S."/>
            <person name="Alvarez Arevalo M."/>
            <person name="Sterndorff E.B."/>
            <person name="Faurdal D."/>
            <person name="Vuksanovic O."/>
            <person name="Mourched A.-S."/>
            <person name="Charusanti P."/>
            <person name="Shaw S."/>
            <person name="Blin K."/>
            <person name="Weber T."/>
        </authorList>
    </citation>
    <scope>NUCLEOTIDE SEQUENCE</scope>
    <source>
        <strain evidence="6">NBC_01482</strain>
    </source>
</reference>
<organism evidence="6 7">
    <name type="scientific">Nocardia vinacea</name>
    <dbReference type="NCBI Taxonomy" id="96468"/>
    <lineage>
        <taxon>Bacteria</taxon>
        <taxon>Bacillati</taxon>
        <taxon>Actinomycetota</taxon>
        <taxon>Actinomycetes</taxon>
        <taxon>Mycobacteriales</taxon>
        <taxon>Nocardiaceae</taxon>
        <taxon>Nocardia</taxon>
    </lineage>
</organism>
<feature type="DNA-binding region" description="H-T-H motif" evidence="4">
    <location>
        <begin position="83"/>
        <end position="102"/>
    </location>
</feature>
<evidence type="ECO:0000256" key="4">
    <source>
        <dbReference type="PROSITE-ProRule" id="PRU00335"/>
    </source>
</evidence>
<dbReference type="PROSITE" id="PS50977">
    <property type="entry name" value="HTH_TETR_2"/>
    <property type="match status" value="1"/>
</dbReference>
<evidence type="ECO:0000256" key="1">
    <source>
        <dbReference type="ARBA" id="ARBA00023015"/>
    </source>
</evidence>
<keyword evidence="3" id="KW-0804">Transcription</keyword>
<gene>
    <name evidence="6" type="ORF">OG563_42465</name>
</gene>
<evidence type="ECO:0000313" key="6">
    <source>
        <dbReference type="EMBL" id="WUV45688.1"/>
    </source>
</evidence>
<name>A0ABZ1YRF4_9NOCA</name>
<protein>
    <submittedName>
        <fullName evidence="6">TetR/AcrR family transcriptional regulator</fullName>
    </submittedName>
</protein>
<evidence type="ECO:0000256" key="2">
    <source>
        <dbReference type="ARBA" id="ARBA00023125"/>
    </source>
</evidence>
<dbReference type="Proteomes" id="UP001432062">
    <property type="component" value="Chromosome"/>
</dbReference>
<keyword evidence="1" id="KW-0805">Transcription regulation</keyword>
<dbReference type="PANTHER" id="PTHR30055:SF234">
    <property type="entry name" value="HTH-TYPE TRANSCRIPTIONAL REGULATOR BETI"/>
    <property type="match status" value="1"/>
</dbReference>
<evidence type="ECO:0000256" key="3">
    <source>
        <dbReference type="ARBA" id="ARBA00023163"/>
    </source>
</evidence>
<dbReference type="InterPro" id="IPR036271">
    <property type="entry name" value="Tet_transcr_reg_TetR-rel_C_sf"/>
</dbReference>
<dbReference type="InterPro" id="IPR009057">
    <property type="entry name" value="Homeodomain-like_sf"/>
</dbReference>
<keyword evidence="2 4" id="KW-0238">DNA-binding</keyword>